<evidence type="ECO:0000313" key="2">
    <source>
        <dbReference type="Proteomes" id="UP000018227"/>
    </source>
</evidence>
<dbReference type="Proteomes" id="UP000018227">
    <property type="component" value="Unassembled WGS sequence"/>
</dbReference>
<keyword evidence="2" id="KW-1185">Reference proteome</keyword>
<dbReference type="AlphaFoldDB" id="V2Z7L1"/>
<sequence>MEDYPSVKLLLQGNSRFARSELYKQCEENGAGYVLRLKKNNILREKATYLIDELNVFFSCFISCLHFILCHREFTVILSDFSHLTRYI</sequence>
<reference evidence="1 2" key="1">
    <citation type="submission" date="2013-06" db="EMBL/GenBank/DDBJ databases">
        <authorList>
            <person name="Weinstock G."/>
            <person name="Sodergren E."/>
            <person name="Clifton S."/>
            <person name="Fulton L."/>
            <person name="Fulton B."/>
            <person name="Courtney L."/>
            <person name="Fronick C."/>
            <person name="Harrison M."/>
            <person name="Strong C."/>
            <person name="Farmer C."/>
            <person name="Delahaunty K."/>
            <person name="Markovic C."/>
            <person name="Hall O."/>
            <person name="Minx P."/>
            <person name="Tomlinson C."/>
            <person name="Mitreva M."/>
            <person name="Nelson J."/>
            <person name="Hou S."/>
            <person name="Wollam A."/>
            <person name="Pepin K.H."/>
            <person name="Johnson M."/>
            <person name="Bhonagiri V."/>
            <person name="Nash W.E."/>
            <person name="Warren W."/>
            <person name="Chinwalla A."/>
            <person name="Mardis E.R."/>
            <person name="Wilson R.K."/>
        </authorList>
    </citation>
    <scope>NUCLEOTIDE SEQUENCE [LARGE SCALE GENOMIC DNA]</scope>
    <source>
        <strain evidence="1 2">ATCC 51271</strain>
    </source>
</reference>
<dbReference type="STRING" id="592026.GCWU0000282_001796"/>
<dbReference type="EMBL" id="ACIL03000013">
    <property type="protein sequence ID" value="ESL02925.1"/>
    <property type="molecule type" value="Genomic_DNA"/>
</dbReference>
<protein>
    <submittedName>
        <fullName evidence="1">Uncharacterized protein</fullName>
    </submittedName>
</protein>
<evidence type="ECO:0000313" key="1">
    <source>
        <dbReference type="EMBL" id="ESL02925.1"/>
    </source>
</evidence>
<dbReference type="HOGENOM" id="CLU_2463412_0_0_9"/>
<gene>
    <name evidence="1" type="ORF">GCWU0000282_001796</name>
</gene>
<name>V2Z7L1_9FIRM</name>
<organism evidence="1 2">
    <name type="scientific">Catonella morbi ATCC 51271</name>
    <dbReference type="NCBI Taxonomy" id="592026"/>
    <lineage>
        <taxon>Bacteria</taxon>
        <taxon>Bacillati</taxon>
        <taxon>Bacillota</taxon>
        <taxon>Clostridia</taxon>
        <taxon>Lachnospirales</taxon>
        <taxon>Lachnospiraceae</taxon>
        <taxon>Catonella</taxon>
    </lineage>
</organism>
<accession>V2Z7L1</accession>
<proteinExistence type="predicted"/>
<comment type="caution">
    <text evidence="1">The sequence shown here is derived from an EMBL/GenBank/DDBJ whole genome shotgun (WGS) entry which is preliminary data.</text>
</comment>